<dbReference type="OrthoDB" id="7476844at2759"/>
<sequence length="318" mass="37457">MLKSVVLNLYGSKLIVHGVWLPFDNGTDELLSNFKSNLSLLKARVKNYPALPQIKFGDFNASFNRSTETRFDRLLKYFLIDNKLTNVIEKSQSKLQYTYKKSNFTACIDHIITNEEELKIINNSEIINCSENLSDHKPVADWKNNDFISLFKLEVSNINLGYFLFDPNYDLAKLVDYLTKWLIKCAHKAETELLKKKVKNSITKGSLKDKRRKIRRDYHMKSSNNCLKIDQLLDKNRDEFWRAIKKIQEKARRNESFNNVNQFAEFNSKLFSHEDRESNEEQIEIERYVKLKFQESLKQSVENKFSVTDIKLCINLNL</sequence>
<proteinExistence type="predicted"/>
<evidence type="ECO:0008006" key="3">
    <source>
        <dbReference type="Google" id="ProtNLM"/>
    </source>
</evidence>
<dbReference type="EMBL" id="CAJNOC010002263">
    <property type="protein sequence ID" value="CAF0922646.1"/>
    <property type="molecule type" value="Genomic_DNA"/>
</dbReference>
<dbReference type="InterPro" id="IPR036691">
    <property type="entry name" value="Endo/exonu/phosph_ase_sf"/>
</dbReference>
<evidence type="ECO:0000313" key="2">
    <source>
        <dbReference type="Proteomes" id="UP000663879"/>
    </source>
</evidence>
<dbReference type="Proteomes" id="UP000663879">
    <property type="component" value="Unassembled WGS sequence"/>
</dbReference>
<evidence type="ECO:0000313" key="1">
    <source>
        <dbReference type="EMBL" id="CAF0922646.1"/>
    </source>
</evidence>
<organism evidence="1 2">
    <name type="scientific">Brachionus calyciflorus</name>
    <dbReference type="NCBI Taxonomy" id="104777"/>
    <lineage>
        <taxon>Eukaryota</taxon>
        <taxon>Metazoa</taxon>
        <taxon>Spiralia</taxon>
        <taxon>Gnathifera</taxon>
        <taxon>Rotifera</taxon>
        <taxon>Eurotatoria</taxon>
        <taxon>Monogononta</taxon>
        <taxon>Pseudotrocha</taxon>
        <taxon>Ploima</taxon>
        <taxon>Brachionidae</taxon>
        <taxon>Brachionus</taxon>
    </lineage>
</organism>
<comment type="caution">
    <text evidence="1">The sequence shown here is derived from an EMBL/GenBank/DDBJ whole genome shotgun (WGS) entry which is preliminary data.</text>
</comment>
<gene>
    <name evidence="1" type="ORF">OXX778_LOCUS12468</name>
</gene>
<feature type="non-terminal residue" evidence="1">
    <location>
        <position position="1"/>
    </location>
</feature>
<dbReference type="Gene3D" id="3.60.10.10">
    <property type="entry name" value="Endonuclease/exonuclease/phosphatase"/>
    <property type="match status" value="1"/>
</dbReference>
<dbReference type="AlphaFoldDB" id="A0A814B6P4"/>
<dbReference type="SUPFAM" id="SSF56219">
    <property type="entry name" value="DNase I-like"/>
    <property type="match status" value="1"/>
</dbReference>
<name>A0A814B6P4_9BILA</name>
<keyword evidence="2" id="KW-1185">Reference proteome</keyword>
<protein>
    <recommendedName>
        <fullName evidence="3">Endonuclease/exonuclease/phosphatase domain-containing protein</fullName>
    </recommendedName>
</protein>
<reference evidence="1" key="1">
    <citation type="submission" date="2021-02" db="EMBL/GenBank/DDBJ databases">
        <authorList>
            <person name="Nowell W R."/>
        </authorList>
    </citation>
    <scope>NUCLEOTIDE SEQUENCE</scope>
    <source>
        <strain evidence="1">Ploen Becks lab</strain>
    </source>
</reference>
<accession>A0A814B6P4</accession>